<dbReference type="SMART" id="SM00054">
    <property type="entry name" value="EFh"/>
    <property type="match status" value="2"/>
</dbReference>
<organism evidence="5 6">
    <name type="scientific">Polarella glacialis</name>
    <name type="common">Dinoflagellate</name>
    <dbReference type="NCBI Taxonomy" id="89957"/>
    <lineage>
        <taxon>Eukaryota</taxon>
        <taxon>Sar</taxon>
        <taxon>Alveolata</taxon>
        <taxon>Dinophyceae</taxon>
        <taxon>Suessiales</taxon>
        <taxon>Suessiaceae</taxon>
        <taxon>Polarella</taxon>
    </lineage>
</organism>
<dbReference type="InterPro" id="IPR032675">
    <property type="entry name" value="LRR_dom_sf"/>
</dbReference>
<feature type="region of interest" description="Disordered" evidence="2">
    <location>
        <begin position="551"/>
        <end position="594"/>
    </location>
</feature>
<dbReference type="PROSITE" id="PS00018">
    <property type="entry name" value="EF_HAND_1"/>
    <property type="match status" value="1"/>
</dbReference>
<evidence type="ECO:0000259" key="4">
    <source>
        <dbReference type="PROSITE" id="PS50222"/>
    </source>
</evidence>
<dbReference type="Gene3D" id="3.80.10.10">
    <property type="entry name" value="Ribonuclease Inhibitor"/>
    <property type="match status" value="2"/>
</dbReference>
<evidence type="ECO:0000256" key="1">
    <source>
        <dbReference type="ARBA" id="ARBA00022837"/>
    </source>
</evidence>
<dbReference type="InterPro" id="IPR002048">
    <property type="entry name" value="EF_hand_dom"/>
</dbReference>
<name>A0A813KXE9_POLGL</name>
<feature type="domain" description="EF-hand" evidence="4">
    <location>
        <begin position="1611"/>
        <end position="1646"/>
    </location>
</feature>
<dbReference type="PROSITE" id="PS50222">
    <property type="entry name" value="EF_HAND_2"/>
    <property type="match status" value="1"/>
</dbReference>
<proteinExistence type="predicted"/>
<evidence type="ECO:0000256" key="2">
    <source>
        <dbReference type="SAM" id="MobiDB-lite"/>
    </source>
</evidence>
<dbReference type="InterPro" id="IPR001012">
    <property type="entry name" value="UBX_dom"/>
</dbReference>
<reference evidence="5" key="1">
    <citation type="submission" date="2021-02" db="EMBL/GenBank/DDBJ databases">
        <authorList>
            <person name="Dougan E. K."/>
            <person name="Rhodes N."/>
            <person name="Thang M."/>
            <person name="Chan C."/>
        </authorList>
    </citation>
    <scope>NUCLEOTIDE SEQUENCE</scope>
</reference>
<dbReference type="PROSITE" id="PS50033">
    <property type="entry name" value="UBX"/>
    <property type="match status" value="1"/>
</dbReference>
<dbReference type="InterPro" id="IPR018247">
    <property type="entry name" value="EF_Hand_1_Ca_BS"/>
</dbReference>
<dbReference type="PANTHER" id="PTHR24114">
    <property type="entry name" value="LEUCINE RICH REPEAT FAMILY PROTEIN"/>
    <property type="match status" value="1"/>
</dbReference>
<protein>
    <recommendedName>
        <fullName evidence="7">Calmodulin</fullName>
    </recommendedName>
</protein>
<dbReference type="CDD" id="cd00051">
    <property type="entry name" value="EFh"/>
    <property type="match status" value="1"/>
</dbReference>
<evidence type="ECO:0000313" key="6">
    <source>
        <dbReference type="Proteomes" id="UP000626109"/>
    </source>
</evidence>
<feature type="domain" description="UBX" evidence="3">
    <location>
        <begin position="52"/>
        <end position="108"/>
    </location>
</feature>
<sequence>YRDRVDSEAARAARVAQLAEERRAASLREREAAAAASGPALPSAEEVARFGDGSSGLELCFRMPNGKQLRRRFSPELLVADLKTFLCSLATDAEAPWRPGLSDSPFRIANASEETCSLLRARKTVQETVLEAVQEAEATVQEETVQEEFAASAEKAVQKEEAAVSYAAEAGDDANGILIDCLKRHLVLPKGRSLLDMLKALRAVKGFSLKEKTIQLVHAETLRHSLELCLMKFWRDAGDPRFASPPMGQLWGQVKRVISYRQQAKSLKQEVQSTIFIAKLLHSKEESEQVGKRDESWAERFERLDTFFSDFKDAVSGKDPADYAPPVVTDRLLRSMAQMDTHSPLSLVSTRSSRASPARPLSPLSPASPTRSTSRLFKEASRSTSLSAASLAALSWKERGGKSRCHAAGSALSWAQHVPPPSRPLHRASILAAEPDDMETTLRSPMQKLDTEISFGDGSQNFADGSQEFAFSEAEPNSRLNALAVFPNLASERPLPARRLVFEEKPQAGRKPTVRAFEVPFTNARAARSTTTSADLQEAVLEFLDSCASSQASSKEGNLGSMPGSRQGGMVRSASDPSFVGARSSPELDQRGRQQQSFLPQLISMSEDEFRGQMWQDRLPAADDPAPDRIFDRQFRRDFGPSVRLPVPQMRRPPSSGEGAEGKKLLPAINTKGSFWDPQREISRSQNPTVLQYIKDVKDARLLPALLPFITGHSEQLRARGKRLVNQELLGIARIVSSSANLREVDLSHNGLLTDMSMVPLLQALQTVPPPTCLASLNLELCRKVGSSSCLAVVELLSLQAGCRLRYLNLNGIHLSLSARIPLCKAIKDHAVLASVHLADTGLSGQQCTRLLLGNNTVEVFDLGWNCFDAKSFEAMGELLTGNRSLQSLSISNCSAALSAEVSPVASVLELLSRNIGLTMLDVSMNHMDYRAALVVEDALMSHTRLTRLNVSSNHLGVLGMRSMLRLLAHDGAGLTSFDAENTATTSEVQSIHQGLVFGNTNPGGLYVLDLSKPYHRCILRMMCRTAERLKLSLSEAFTNIDMKPAPYKEPTKNAEGLWTVPSAGLLTVTFSIEKGMGRGLADKWAFGDLLDQYMDVVRVKISLRKVRFLLAQWRSIRSKTLEQMVMLNALSKDFCLDPAHIVQFCRNREISSEVIWRLLHCVGGGQGGRFLVLLNQPNLGSHVKSILKVWSLLTFNPYNPTGHYKFDLSNPTDHAVAQQLLLLDRWEAIIRSELKRADTSQKGNRSCFFNELYQNHKVPGHSLADWKMPESGVLEFDYVSGRRPSDKDACFDEDTWVRMLTSLHSSKASPEARVHSALRPVSHLCNLQCVQVRQMLGLFGSSAVRSEIFLLFYFRMVDIHNEKMCRVGFGDREEYRKLQQRLGQATLFPYIQPEQFTFEYDLSNADARIASLVVFSICAAEKTENLKEPVFINHGDPEDESNFWRSMKEVSTEIMPRQGIFKGSYLCAPEDRDFKTRKKLLETYGFWQLTAAETDVRWWASLTDSPPDVLGFVEWLSPRFLNLEMAYIDIDGSVPGGSADSGSITRKEFEGGLAVLGCNKLGSSGIDVVFRYLDPSGEGTISPGKWQILELLWREIQLSLEEFVKFLERMVGDTMAEWWKALDTDGSNEISFEEWGVLCKSLGFFGASTQIFKFIDKDGEGNVSFSAFQALESYARKPAGRAC</sequence>
<keyword evidence="1" id="KW-0106">Calcium</keyword>
<gene>
    <name evidence="5" type="ORF">PGLA2088_LOCUS37972</name>
</gene>
<accession>A0A813KXE9</accession>
<feature type="compositionally biased region" description="Low complexity" evidence="2">
    <location>
        <begin position="349"/>
        <end position="375"/>
    </location>
</feature>
<dbReference type="SMART" id="SM00368">
    <property type="entry name" value="LRR_RI"/>
    <property type="match status" value="4"/>
</dbReference>
<dbReference type="SUPFAM" id="SSF47473">
    <property type="entry name" value="EF-hand"/>
    <property type="match status" value="1"/>
</dbReference>
<feature type="non-terminal residue" evidence="5">
    <location>
        <position position="1"/>
    </location>
</feature>
<comment type="caution">
    <text evidence="5">The sequence shown here is derived from an EMBL/GenBank/DDBJ whole genome shotgun (WGS) entry which is preliminary data.</text>
</comment>
<dbReference type="EMBL" id="CAJNNW010032635">
    <property type="protein sequence ID" value="CAE8714399.1"/>
    <property type="molecule type" value="Genomic_DNA"/>
</dbReference>
<dbReference type="GO" id="GO:0005509">
    <property type="term" value="F:calcium ion binding"/>
    <property type="evidence" value="ECO:0007669"/>
    <property type="project" value="InterPro"/>
</dbReference>
<evidence type="ECO:0000313" key="5">
    <source>
        <dbReference type="EMBL" id="CAE8714399.1"/>
    </source>
</evidence>
<evidence type="ECO:0008006" key="7">
    <source>
        <dbReference type="Google" id="ProtNLM"/>
    </source>
</evidence>
<dbReference type="Gene3D" id="1.10.238.10">
    <property type="entry name" value="EF-hand"/>
    <property type="match status" value="1"/>
</dbReference>
<dbReference type="SUPFAM" id="SSF52047">
    <property type="entry name" value="RNI-like"/>
    <property type="match status" value="1"/>
</dbReference>
<feature type="region of interest" description="Disordered" evidence="2">
    <location>
        <begin position="343"/>
        <end position="379"/>
    </location>
</feature>
<dbReference type="PANTHER" id="PTHR24114:SF2">
    <property type="entry name" value="F-BOX DOMAIN-CONTAINING PROTEIN-RELATED"/>
    <property type="match status" value="1"/>
</dbReference>
<evidence type="ECO:0000259" key="3">
    <source>
        <dbReference type="PROSITE" id="PS50033"/>
    </source>
</evidence>
<dbReference type="InterPro" id="IPR052394">
    <property type="entry name" value="LRR-containing"/>
</dbReference>
<dbReference type="InterPro" id="IPR011992">
    <property type="entry name" value="EF-hand-dom_pair"/>
</dbReference>
<dbReference type="Proteomes" id="UP000626109">
    <property type="component" value="Unassembled WGS sequence"/>
</dbReference>
<feature type="region of interest" description="Disordered" evidence="2">
    <location>
        <begin position="642"/>
        <end position="663"/>
    </location>
</feature>